<sequence length="712" mass="77395">MDKQALHDALDAQYFGLADRLDGFQPREGQLQMLHAIAETLADADFDPANPPQPKVAVIEAGTGVGKTRAYLLAGLQLARARKVKLLISTATIALQEQLMHKDLPELAKASTEPFSYAMLKGRGRYVCLLKLEAHASGQAQEEFDLGDAAQQGAAEADAAVFQKLQRKLQSGAWDGERDSLDGEALQGWGRIAADRHACTGPACEQYQDCLYYGAKRVAAAADVLVANHDLVLASLRSDKSALPSGERAIYVFDEGHHLPATALSHGASETVLTSTAWATRLERALAAAAAELDYPAEGMPDGLGPLREKLGQLARALLDAHSEKLQVHAAGGSSEPMRVRLPQGKLSEELRDFWEELHQIAAGCESKLADFSTWMRRKRSDEPDSAAEVNPHLLAIGPQARRLTELVETAELMLDEGAMPPAKWFDFRAEGGVVQLEAKACPLFAGALLQRNLWSRLRGAVVTSATLRALGKFDFFLRDAGLEYVEGTRTLEVQSPFDYGRQGRFIVVATQASPKDPAAHNRECGRLIASDLREVQHGALLLCSSWVQLRALVDAMPPEVRNDLLVQGSASREQLLRRHREAVARGQRSVLVGLQSFGEGLDLPGTLCEWVLMPKVPFANPSDPVSEARSEWLEAKGRNSFVELTVPATGVRLNQWAGRGIRSEADRATLVCYDPRLASTPFGRQLLAGLPPFSKLLRRGGKETALEEGGG</sequence>
<dbReference type="SMART" id="SM00491">
    <property type="entry name" value="HELICc2"/>
    <property type="match status" value="1"/>
</dbReference>
<dbReference type="SUPFAM" id="SSF52540">
    <property type="entry name" value="P-loop containing nucleoside triphosphate hydrolases"/>
    <property type="match status" value="1"/>
</dbReference>
<dbReference type="GO" id="GO:0016818">
    <property type="term" value="F:hydrolase activity, acting on acid anhydrides, in phosphorus-containing anhydrides"/>
    <property type="evidence" value="ECO:0007669"/>
    <property type="project" value="InterPro"/>
</dbReference>
<keyword evidence="1" id="KW-0547">Nucleotide-binding</keyword>
<keyword evidence="6" id="KW-1185">Reference proteome</keyword>
<name>A0A848FA97_9BURK</name>
<dbReference type="EC" id="3.6.4.12" evidence="5"/>
<evidence type="ECO:0000256" key="2">
    <source>
        <dbReference type="ARBA" id="ARBA00022801"/>
    </source>
</evidence>
<gene>
    <name evidence="5" type="primary">dinG</name>
    <name evidence="5" type="ORF">HHL10_11910</name>
</gene>
<dbReference type="PROSITE" id="PS51193">
    <property type="entry name" value="HELICASE_ATP_BIND_2"/>
    <property type="match status" value="1"/>
</dbReference>
<keyword evidence="2 5" id="KW-0378">Hydrolase</keyword>
<dbReference type="GO" id="GO:0003678">
    <property type="term" value="F:DNA helicase activity"/>
    <property type="evidence" value="ECO:0007669"/>
    <property type="project" value="UniProtKB-EC"/>
</dbReference>
<evidence type="ECO:0000256" key="3">
    <source>
        <dbReference type="ARBA" id="ARBA00022840"/>
    </source>
</evidence>
<dbReference type="InterPro" id="IPR045028">
    <property type="entry name" value="DinG/Rad3-like"/>
</dbReference>
<dbReference type="Proteomes" id="UP000574067">
    <property type="component" value="Unassembled WGS sequence"/>
</dbReference>
<dbReference type="RefSeq" id="WP_169160586.1">
    <property type="nucleotide sequence ID" value="NZ_JABBFW010000007.1"/>
</dbReference>
<dbReference type="GO" id="GO:0033677">
    <property type="term" value="F:DNA/RNA helicase activity"/>
    <property type="evidence" value="ECO:0007669"/>
    <property type="project" value="TreeGrafter"/>
</dbReference>
<organism evidence="5 6">
    <name type="scientific">Azohydromonas caseinilytica</name>
    <dbReference type="NCBI Taxonomy" id="2728836"/>
    <lineage>
        <taxon>Bacteria</taxon>
        <taxon>Pseudomonadati</taxon>
        <taxon>Pseudomonadota</taxon>
        <taxon>Betaproteobacteria</taxon>
        <taxon>Burkholderiales</taxon>
        <taxon>Sphaerotilaceae</taxon>
        <taxon>Azohydromonas</taxon>
    </lineage>
</organism>
<dbReference type="GO" id="GO:0006281">
    <property type="term" value="P:DNA repair"/>
    <property type="evidence" value="ECO:0007669"/>
    <property type="project" value="TreeGrafter"/>
</dbReference>
<dbReference type="GO" id="GO:0009432">
    <property type="term" value="P:SOS response"/>
    <property type="evidence" value="ECO:0007669"/>
    <property type="project" value="TreeGrafter"/>
</dbReference>
<keyword evidence="5" id="KW-0347">Helicase</keyword>
<dbReference type="Pfam" id="PF13307">
    <property type="entry name" value="Helicase_C_2"/>
    <property type="match status" value="1"/>
</dbReference>
<protein>
    <submittedName>
        <fullName evidence="5">ATP-dependent DNA helicase DinG</fullName>
        <ecNumber evidence="5">3.6.4.12</ecNumber>
    </submittedName>
</protein>
<dbReference type="GO" id="GO:0005524">
    <property type="term" value="F:ATP binding"/>
    <property type="evidence" value="ECO:0007669"/>
    <property type="project" value="UniProtKB-KW"/>
</dbReference>
<dbReference type="GO" id="GO:0003676">
    <property type="term" value="F:nucleic acid binding"/>
    <property type="evidence" value="ECO:0007669"/>
    <property type="project" value="InterPro"/>
</dbReference>
<comment type="caution">
    <text evidence="5">The sequence shown here is derived from an EMBL/GenBank/DDBJ whole genome shotgun (WGS) entry which is preliminary data.</text>
</comment>
<feature type="domain" description="Helicase ATP-binding" evidence="4">
    <location>
        <begin position="16"/>
        <end position="318"/>
    </location>
</feature>
<evidence type="ECO:0000313" key="6">
    <source>
        <dbReference type="Proteomes" id="UP000574067"/>
    </source>
</evidence>
<dbReference type="InterPro" id="IPR027417">
    <property type="entry name" value="P-loop_NTPase"/>
</dbReference>
<dbReference type="GO" id="GO:0051539">
    <property type="term" value="F:4 iron, 4 sulfur cluster binding"/>
    <property type="evidence" value="ECO:0007669"/>
    <property type="project" value="TreeGrafter"/>
</dbReference>
<reference evidence="5 6" key="1">
    <citation type="submission" date="2020-04" db="EMBL/GenBank/DDBJ databases">
        <title>Azohydromonas sp. isolated from soil.</title>
        <authorList>
            <person name="Dahal R.H."/>
        </authorList>
    </citation>
    <scope>NUCLEOTIDE SEQUENCE [LARGE SCALE GENOMIC DNA]</scope>
    <source>
        <strain evidence="5 6">G-1-1-14</strain>
    </source>
</reference>
<dbReference type="Gene3D" id="3.40.50.300">
    <property type="entry name" value="P-loop containing nucleotide triphosphate hydrolases"/>
    <property type="match status" value="2"/>
</dbReference>
<evidence type="ECO:0000256" key="1">
    <source>
        <dbReference type="ARBA" id="ARBA00022741"/>
    </source>
</evidence>
<dbReference type="InterPro" id="IPR006555">
    <property type="entry name" value="ATP-dep_Helicase_C"/>
</dbReference>
<evidence type="ECO:0000313" key="5">
    <source>
        <dbReference type="EMBL" id="NML15675.1"/>
    </source>
</evidence>
<keyword evidence="3" id="KW-0067">ATP-binding</keyword>
<dbReference type="NCBIfam" id="NF008729">
    <property type="entry name" value="PRK11747.1"/>
    <property type="match status" value="1"/>
</dbReference>
<dbReference type="InterPro" id="IPR014013">
    <property type="entry name" value="Helic_SF1/SF2_ATP-bd_DinG/Rad3"/>
</dbReference>
<dbReference type="AlphaFoldDB" id="A0A848FA97"/>
<dbReference type="EMBL" id="JABBFW010000007">
    <property type="protein sequence ID" value="NML15675.1"/>
    <property type="molecule type" value="Genomic_DNA"/>
</dbReference>
<dbReference type="PANTHER" id="PTHR11472:SF59">
    <property type="entry name" value="ATP-DEPENDENT DNA HELICASE DING"/>
    <property type="match status" value="1"/>
</dbReference>
<accession>A0A848FA97</accession>
<evidence type="ECO:0000259" key="4">
    <source>
        <dbReference type="PROSITE" id="PS51193"/>
    </source>
</evidence>
<proteinExistence type="predicted"/>
<dbReference type="PANTHER" id="PTHR11472">
    <property type="entry name" value="DNA REPAIR DEAD HELICASE RAD3/XP-D SUBFAMILY MEMBER"/>
    <property type="match status" value="1"/>
</dbReference>